<dbReference type="Gene3D" id="2.30.330.10">
    <property type="entry name" value="SpoA-like"/>
    <property type="match status" value="1"/>
</dbReference>
<dbReference type="Pfam" id="PF01052">
    <property type="entry name" value="FliMN_C"/>
    <property type="match status" value="1"/>
</dbReference>
<proteinExistence type="inferred from homology"/>
<keyword evidence="5" id="KW-0145">Chemotaxis</keyword>
<reference evidence="9" key="1">
    <citation type="submission" date="2023-07" db="EMBL/GenBank/DDBJ databases">
        <title>A collection of bacterial strains from the Burkholderia cepacia Research Laboratory and Repository.</title>
        <authorList>
            <person name="Lipuma J."/>
            <person name="Spilker T."/>
            <person name="Caverly L."/>
        </authorList>
    </citation>
    <scope>NUCLEOTIDE SEQUENCE</scope>
    <source>
        <strain evidence="9">AU42020</strain>
    </source>
</reference>
<dbReference type="InterPro" id="IPR001172">
    <property type="entry name" value="FliN_T3SS_HrcQb"/>
</dbReference>
<dbReference type="SUPFAM" id="SSF101801">
    <property type="entry name" value="Surface presentation of antigens (SPOA)"/>
    <property type="match status" value="1"/>
</dbReference>
<feature type="domain" description="Flagellar motor switch protein FliN-like C-terminal" evidence="8">
    <location>
        <begin position="39"/>
        <end position="108"/>
    </location>
</feature>
<dbReference type="Proteomes" id="UP001171606">
    <property type="component" value="Unassembled WGS sequence"/>
</dbReference>
<dbReference type="InterPro" id="IPR001543">
    <property type="entry name" value="FliN-like_C"/>
</dbReference>
<dbReference type="PRINTS" id="PR00956">
    <property type="entry name" value="FLGMOTORFLIN"/>
</dbReference>
<gene>
    <name evidence="9" type="ORF">QZM52_26035</name>
</gene>
<keyword evidence="4" id="KW-1003">Cell membrane</keyword>
<comment type="caution">
    <text evidence="9">The sequence shown here is derived from an EMBL/GenBank/DDBJ whole genome shotgun (WGS) entry which is preliminary data.</text>
</comment>
<organism evidence="9 10">
    <name type="scientific">Burkholderia metallica</name>
    <dbReference type="NCBI Taxonomy" id="488729"/>
    <lineage>
        <taxon>Bacteria</taxon>
        <taxon>Pseudomonadati</taxon>
        <taxon>Pseudomonadota</taxon>
        <taxon>Betaproteobacteria</taxon>
        <taxon>Burkholderiales</taxon>
        <taxon>Burkholderiaceae</taxon>
        <taxon>Burkholderia</taxon>
        <taxon>Burkholderia cepacia complex</taxon>
    </lineage>
</organism>
<name>A0ABT8PIQ2_9BURK</name>
<dbReference type="PANTHER" id="PTHR43484">
    <property type="match status" value="1"/>
</dbReference>
<evidence type="ECO:0000313" key="10">
    <source>
        <dbReference type="Proteomes" id="UP001171606"/>
    </source>
</evidence>
<evidence type="ECO:0000256" key="1">
    <source>
        <dbReference type="ARBA" id="ARBA00004413"/>
    </source>
</evidence>
<keyword evidence="10" id="KW-1185">Reference proteome</keyword>
<keyword evidence="7" id="KW-0472">Membrane</keyword>
<evidence type="ECO:0000256" key="4">
    <source>
        <dbReference type="ARBA" id="ARBA00022475"/>
    </source>
</evidence>
<keyword evidence="9" id="KW-0966">Cell projection</keyword>
<evidence type="ECO:0000259" key="8">
    <source>
        <dbReference type="Pfam" id="PF01052"/>
    </source>
</evidence>
<evidence type="ECO:0000256" key="3">
    <source>
        <dbReference type="ARBA" id="ARBA00021897"/>
    </source>
</evidence>
<keyword evidence="6" id="KW-0283">Flagellar rotation</keyword>
<evidence type="ECO:0000256" key="2">
    <source>
        <dbReference type="ARBA" id="ARBA00009226"/>
    </source>
</evidence>
<dbReference type="EMBL" id="JAUJSQ010000011">
    <property type="protein sequence ID" value="MDN7934742.1"/>
    <property type="molecule type" value="Genomic_DNA"/>
</dbReference>
<sequence>MNQNDDLNLDAVLDDFADARTDGDPSAGSAGASGASLRMLRRIPVRLTLEVGCATVPLADLLGYGTGSIVELDRIAGEPLVVKVNGLPIGAAEVVVCGDNYGMKLVELGDLSSLTA</sequence>
<evidence type="ECO:0000256" key="7">
    <source>
        <dbReference type="ARBA" id="ARBA00023136"/>
    </source>
</evidence>
<keyword evidence="9" id="KW-0969">Cilium</keyword>
<dbReference type="RefSeq" id="WP_301756826.1">
    <property type="nucleotide sequence ID" value="NZ_JAUJSQ010000011.1"/>
</dbReference>
<evidence type="ECO:0000256" key="6">
    <source>
        <dbReference type="ARBA" id="ARBA00022779"/>
    </source>
</evidence>
<comment type="similarity">
    <text evidence="2">Belongs to the FliN/MopA/SpaO family.</text>
</comment>
<evidence type="ECO:0000256" key="5">
    <source>
        <dbReference type="ARBA" id="ARBA00022500"/>
    </source>
</evidence>
<evidence type="ECO:0000313" key="9">
    <source>
        <dbReference type="EMBL" id="MDN7934742.1"/>
    </source>
</evidence>
<accession>A0ABT8PIQ2</accession>
<dbReference type="InterPro" id="IPR051469">
    <property type="entry name" value="FliN/MopA/SpaO"/>
</dbReference>
<dbReference type="PANTHER" id="PTHR43484:SF1">
    <property type="entry name" value="FLAGELLAR MOTOR SWITCH PROTEIN FLIN"/>
    <property type="match status" value="1"/>
</dbReference>
<keyword evidence="9" id="KW-0282">Flagellum</keyword>
<comment type="subcellular location">
    <subcellularLocation>
        <location evidence="1">Cell membrane</location>
        <topology evidence="1">Peripheral membrane protein</topology>
        <orientation evidence="1">Cytoplasmic side</orientation>
    </subcellularLocation>
</comment>
<dbReference type="InterPro" id="IPR036429">
    <property type="entry name" value="SpoA-like_sf"/>
</dbReference>
<protein>
    <recommendedName>
        <fullName evidence="3">Flagellar motor switch protein FliN</fullName>
    </recommendedName>
</protein>